<protein>
    <recommendedName>
        <fullName evidence="7">tRNA (guanine-N(7)-)-methyltransferase</fullName>
        <ecNumber evidence="7">2.1.1.33</ecNumber>
    </recommendedName>
    <alternativeName>
        <fullName evidence="7">tRNA (guanine(46)-N(7))-methyltransferase</fullName>
    </alternativeName>
    <alternativeName>
        <fullName evidence="7">tRNA(m7G46)-methyltransferase</fullName>
    </alternativeName>
</protein>
<comment type="caution">
    <text evidence="7">Lacks conserved residue(s) required for the propagation of feature annotation.</text>
</comment>
<dbReference type="NCBIfam" id="TIGR00091">
    <property type="entry name" value="tRNA (guanosine(46)-N7)-methyltransferase TrmB"/>
    <property type="match status" value="1"/>
</dbReference>
<dbReference type="HOGENOM" id="CLU_077150_0_0_0"/>
<dbReference type="EMBL" id="CP003532">
    <property type="protein sequence ID" value="AFK06274.1"/>
    <property type="molecule type" value="Genomic_DNA"/>
</dbReference>
<keyword evidence="9" id="KW-1185">Reference proteome</keyword>
<evidence type="ECO:0000256" key="7">
    <source>
        <dbReference type="HAMAP-Rule" id="MF_01057"/>
    </source>
</evidence>
<feature type="binding site" evidence="7">
    <location>
        <position position="59"/>
    </location>
    <ligand>
        <name>S-adenosyl-L-methionine</name>
        <dbReference type="ChEBI" id="CHEBI:59789"/>
    </ligand>
</feature>
<evidence type="ECO:0000313" key="9">
    <source>
        <dbReference type="Proteomes" id="UP000002881"/>
    </source>
</evidence>
<dbReference type="GO" id="GO:0008176">
    <property type="term" value="F:tRNA (guanine(46)-N7)-methyltransferase activity"/>
    <property type="evidence" value="ECO:0007669"/>
    <property type="project" value="UniProtKB-UniRule"/>
</dbReference>
<dbReference type="GO" id="GO:0043527">
    <property type="term" value="C:tRNA methyltransferase complex"/>
    <property type="evidence" value="ECO:0007669"/>
    <property type="project" value="TreeGrafter"/>
</dbReference>
<dbReference type="PANTHER" id="PTHR23417:SF14">
    <property type="entry name" value="PENTACOTRIPEPTIDE-REPEAT REGION OF PRORP DOMAIN-CONTAINING PROTEIN"/>
    <property type="match status" value="1"/>
</dbReference>
<name>I2F2X1_9BACT</name>
<dbReference type="Proteomes" id="UP000002881">
    <property type="component" value="Chromosome"/>
</dbReference>
<keyword evidence="6 7" id="KW-0819">tRNA processing</keyword>
<dbReference type="InterPro" id="IPR003358">
    <property type="entry name" value="tRNA_(Gua-N-7)_MeTrfase_Trmb"/>
</dbReference>
<reference evidence="8 9" key="1">
    <citation type="journal article" date="2012" name="Genome Biol. Evol.">
        <title>Genome Sequence of the Mesophilic Thermotogales Bacterium Mesotoga prima MesG1.Ag.4.2 Reveals the Largest Thermotogales Genome To Date.</title>
        <authorList>
            <person name="Zhaxybayeva O."/>
            <person name="Swithers K.S."/>
            <person name="Foght J."/>
            <person name="Green A.G."/>
            <person name="Bruce D."/>
            <person name="Detter C."/>
            <person name="Han S."/>
            <person name="Teshima H."/>
            <person name="Han J."/>
            <person name="Woyke T."/>
            <person name="Pitluck S."/>
            <person name="Nolan M."/>
            <person name="Ivanova N."/>
            <person name="Pati A."/>
            <person name="Land M.L."/>
            <person name="Dlutek M."/>
            <person name="Doolittle W.F."/>
            <person name="Noll K.M."/>
            <person name="Nesbo C.L."/>
        </authorList>
    </citation>
    <scope>NUCLEOTIDE SEQUENCE [LARGE SCALE GENOMIC DNA]</scope>
    <source>
        <strain evidence="9">mesG1.Ag.4.2</strain>
    </source>
</reference>
<evidence type="ECO:0000256" key="2">
    <source>
        <dbReference type="ARBA" id="ARBA00003015"/>
    </source>
</evidence>
<accession>I2F2X1</accession>
<dbReference type="GeneID" id="87106401"/>
<feature type="binding site" evidence="7">
    <location>
        <position position="86"/>
    </location>
    <ligand>
        <name>S-adenosyl-L-methionine</name>
        <dbReference type="ChEBI" id="CHEBI:59789"/>
    </ligand>
</feature>
<comment type="function">
    <text evidence="2 7">Catalyzes the formation of N(7)-methylguanine at position 46 (m7G46) in tRNA.</text>
</comment>
<dbReference type="STRING" id="660470.Theba_0551"/>
<dbReference type="KEGG" id="mpg:Theba_0551"/>
<dbReference type="PROSITE" id="PS51625">
    <property type="entry name" value="SAM_MT_TRMB"/>
    <property type="match status" value="1"/>
</dbReference>
<feature type="binding site" evidence="7">
    <location>
        <position position="34"/>
    </location>
    <ligand>
        <name>S-adenosyl-L-methionine</name>
        <dbReference type="ChEBI" id="CHEBI:59789"/>
    </ligand>
</feature>
<comment type="similarity">
    <text evidence="7">Belongs to the class I-like SAM-binding methyltransferase superfamily. TrmB family.</text>
</comment>
<evidence type="ECO:0000256" key="5">
    <source>
        <dbReference type="ARBA" id="ARBA00022691"/>
    </source>
</evidence>
<evidence type="ECO:0000256" key="1">
    <source>
        <dbReference type="ARBA" id="ARBA00000142"/>
    </source>
</evidence>
<keyword evidence="4 7" id="KW-0808">Transferase</keyword>
<dbReference type="EC" id="2.1.1.33" evidence="7"/>
<evidence type="ECO:0000256" key="4">
    <source>
        <dbReference type="ARBA" id="ARBA00022679"/>
    </source>
</evidence>
<dbReference type="Pfam" id="PF02390">
    <property type="entry name" value="Methyltransf_4"/>
    <property type="match status" value="1"/>
</dbReference>
<gene>
    <name evidence="7" type="primary">trmB</name>
    <name evidence="8" type="ORF">Theba_0551</name>
</gene>
<comment type="catalytic activity">
    <reaction evidence="1 7">
        <text>guanosine(46) in tRNA + S-adenosyl-L-methionine = N(7)-methylguanosine(46) in tRNA + S-adenosyl-L-homocysteine</text>
        <dbReference type="Rhea" id="RHEA:42708"/>
        <dbReference type="Rhea" id="RHEA-COMP:10188"/>
        <dbReference type="Rhea" id="RHEA-COMP:10189"/>
        <dbReference type="ChEBI" id="CHEBI:57856"/>
        <dbReference type="ChEBI" id="CHEBI:59789"/>
        <dbReference type="ChEBI" id="CHEBI:74269"/>
        <dbReference type="ChEBI" id="CHEBI:74480"/>
        <dbReference type="EC" id="2.1.1.33"/>
    </reaction>
</comment>
<feature type="binding site" evidence="7">
    <location>
        <begin position="178"/>
        <end position="181"/>
    </location>
    <ligand>
        <name>substrate</name>
    </ligand>
</feature>
<dbReference type="eggNOG" id="COG0220">
    <property type="taxonomic scope" value="Bacteria"/>
</dbReference>
<dbReference type="AlphaFoldDB" id="I2F2X1"/>
<keyword evidence="3 7" id="KW-0489">Methyltransferase</keyword>
<dbReference type="Gene3D" id="3.40.50.150">
    <property type="entry name" value="Vaccinia Virus protein VP39"/>
    <property type="match status" value="1"/>
</dbReference>
<dbReference type="HAMAP" id="MF_01057">
    <property type="entry name" value="tRNA_methyltr_TrmB"/>
    <property type="match status" value="1"/>
</dbReference>
<dbReference type="InterPro" id="IPR055361">
    <property type="entry name" value="tRNA_methyltr_TrmB_bact"/>
</dbReference>
<dbReference type="PANTHER" id="PTHR23417">
    <property type="entry name" value="3-DEOXY-D-MANNO-OCTULOSONIC-ACID TRANSFERASE/TRNA GUANINE-N 7 - -METHYLTRANSFERASE"/>
    <property type="match status" value="1"/>
</dbReference>
<proteinExistence type="inferred from homology"/>
<feature type="binding site" evidence="7">
    <location>
        <position position="113"/>
    </location>
    <ligand>
        <name>substrate</name>
    </ligand>
</feature>
<feature type="binding site" evidence="7">
    <location>
        <position position="145"/>
    </location>
    <ligand>
        <name>substrate</name>
    </ligand>
</feature>
<comment type="pathway">
    <text evidence="7">tRNA modification; N(7)-methylguanine-tRNA biosynthesis.</text>
</comment>
<dbReference type="UniPathway" id="UPA00989"/>
<sequence>MSEHYLLNYVDCTEYKLPLDLQNIFGRKRETFLEIGFGSGEFILQKAIENPNADYLGVELSMISAKKLLKSISRNHVGNVRALLVDASFALRNILPKDSMSGVYMNFPCPWPKKRHSERRLNTVSFIEKIAKVLKKGGFFQLYSDSEEFVHEMFGEVGKTNCFDDPVLEVNPTVGVGTRYEKKWLDMSKEIFRMKCVRIKCEINGEEDVVRVSNLWIDDIDEKSLQKVDGKSFSKNEIFVKFMGLYRNMDRNTFLIETLTVDRDFSQRFYVNLSRRGNRWLIKLDSQARPFRTKAVKFALRVLSEKIAKKDPGGDQNH</sequence>
<organism evidence="8 9">
    <name type="scientific">Mesotoga prima MesG1.Ag.4.2</name>
    <dbReference type="NCBI Taxonomy" id="660470"/>
    <lineage>
        <taxon>Bacteria</taxon>
        <taxon>Thermotogati</taxon>
        <taxon>Thermotogota</taxon>
        <taxon>Thermotogae</taxon>
        <taxon>Kosmotogales</taxon>
        <taxon>Kosmotogaceae</taxon>
        <taxon>Mesotoga</taxon>
    </lineage>
</organism>
<dbReference type="InterPro" id="IPR029063">
    <property type="entry name" value="SAM-dependent_MTases_sf"/>
</dbReference>
<dbReference type="CDD" id="cd02440">
    <property type="entry name" value="AdoMet_MTases"/>
    <property type="match status" value="1"/>
</dbReference>
<evidence type="ECO:0000313" key="8">
    <source>
        <dbReference type="EMBL" id="AFK06274.1"/>
    </source>
</evidence>
<dbReference type="RefSeq" id="WP_014730371.1">
    <property type="nucleotide sequence ID" value="NC_017934.1"/>
</dbReference>
<dbReference type="SUPFAM" id="SSF53335">
    <property type="entry name" value="S-adenosyl-L-methionine-dependent methyltransferases"/>
    <property type="match status" value="1"/>
</dbReference>
<evidence type="ECO:0000256" key="3">
    <source>
        <dbReference type="ARBA" id="ARBA00022603"/>
    </source>
</evidence>
<keyword evidence="5 7" id="KW-0949">S-adenosyl-L-methionine</keyword>
<evidence type="ECO:0000256" key="6">
    <source>
        <dbReference type="ARBA" id="ARBA00022694"/>
    </source>
</evidence>